<dbReference type="RefSeq" id="WP_011695292.1">
    <property type="nucleotide sequence ID" value="NC_008553.1"/>
</dbReference>
<evidence type="ECO:0000256" key="6">
    <source>
        <dbReference type="SAM" id="Phobius"/>
    </source>
</evidence>
<protein>
    <submittedName>
        <fullName evidence="7">Cobalt ABC transporter, inner membrane subunit CbiQ</fullName>
    </submittedName>
</protein>
<dbReference type="PANTHER" id="PTHR34857:SF2">
    <property type="entry name" value="SLL0384 PROTEIN"/>
    <property type="match status" value="1"/>
</dbReference>
<keyword evidence="5 6" id="KW-0472">Membrane</keyword>
<feature type="transmembrane region" description="Helical" evidence="6">
    <location>
        <begin position="81"/>
        <end position="104"/>
    </location>
</feature>
<dbReference type="NCBIfam" id="TIGR02454">
    <property type="entry name" value="ECF_T_CbiQ"/>
    <property type="match status" value="1"/>
</dbReference>
<keyword evidence="8" id="KW-1185">Reference proteome</keyword>
<dbReference type="CDD" id="cd16914">
    <property type="entry name" value="EcfT"/>
    <property type="match status" value="1"/>
</dbReference>
<dbReference type="STRING" id="349307.Mthe_0091"/>
<evidence type="ECO:0000256" key="3">
    <source>
        <dbReference type="ARBA" id="ARBA00022692"/>
    </source>
</evidence>
<dbReference type="AlphaFoldDB" id="A0B5B9"/>
<dbReference type="InterPro" id="IPR051611">
    <property type="entry name" value="ECF_transporter_component"/>
</dbReference>
<feature type="transmembrane region" description="Helical" evidence="6">
    <location>
        <begin position="163"/>
        <end position="183"/>
    </location>
</feature>
<sequence length="310" mass="34849">MIPDWMKSVSLAHEKFAPPPPARKDFVKKTIDGIIAFFQEAMTTEEISSRRGLLQSLDPRIKLISMLSLIFAISMTKNLEIIALFYLMTLIFAYLSSISIVFFVKRVWLFIPIFTGVIAIPMTLNIFLPGDVLIPLVDLGQRAHIGPFAMPESIYITSQGTRAAVLFTIRVAACVSAVVLLFLTTPQRALFKSLRSIGVPKVYVLTLEMANRYIFLFMEMVRDLYIAKRSRTIKSRGTLAEQRWVGGRIGYMLIKALDMSEKVHMAMISRGFSGDVKLSYEFAMRGRDYIALGVSMVICILLLTQGIVNA</sequence>
<dbReference type="GeneID" id="4463371"/>
<proteinExistence type="predicted"/>
<comment type="subcellular location">
    <subcellularLocation>
        <location evidence="1">Cell membrane</location>
        <topology evidence="1">Multi-pass membrane protein</topology>
    </subcellularLocation>
</comment>
<feature type="transmembrane region" description="Helical" evidence="6">
    <location>
        <begin position="289"/>
        <end position="308"/>
    </location>
</feature>
<dbReference type="HOGENOM" id="CLU_056469_1_0_2"/>
<name>A0B5B9_METTP</name>
<feature type="transmembrane region" description="Helical" evidence="6">
    <location>
        <begin position="109"/>
        <end position="128"/>
    </location>
</feature>
<evidence type="ECO:0000313" key="8">
    <source>
        <dbReference type="Proteomes" id="UP000000674"/>
    </source>
</evidence>
<dbReference type="InterPro" id="IPR003339">
    <property type="entry name" value="ABC/ECF_trnsptr_transmembrane"/>
</dbReference>
<evidence type="ECO:0000256" key="4">
    <source>
        <dbReference type="ARBA" id="ARBA00022989"/>
    </source>
</evidence>
<dbReference type="Proteomes" id="UP000000674">
    <property type="component" value="Chromosome"/>
</dbReference>
<dbReference type="KEGG" id="mtp:Mthe_0091"/>
<evidence type="ECO:0000256" key="5">
    <source>
        <dbReference type="ARBA" id="ARBA00023136"/>
    </source>
</evidence>
<accession>A0B5B9</accession>
<evidence type="ECO:0000313" key="7">
    <source>
        <dbReference type="EMBL" id="ABK13893.1"/>
    </source>
</evidence>
<dbReference type="GO" id="GO:0043190">
    <property type="term" value="C:ATP-binding cassette (ABC) transporter complex"/>
    <property type="evidence" value="ECO:0007669"/>
    <property type="project" value="InterPro"/>
</dbReference>
<gene>
    <name evidence="7" type="ordered locus">Mthe_0091</name>
</gene>
<dbReference type="OrthoDB" id="51610at2157"/>
<organism evidence="7 8">
    <name type="scientific">Methanothrix thermoacetophila (strain DSM 6194 / JCM 14653 / NBRC 101360 / PT)</name>
    <name type="common">Methanosaeta thermophila</name>
    <dbReference type="NCBI Taxonomy" id="349307"/>
    <lineage>
        <taxon>Archaea</taxon>
        <taxon>Methanobacteriati</taxon>
        <taxon>Methanobacteriota</taxon>
        <taxon>Stenosarchaea group</taxon>
        <taxon>Methanomicrobia</taxon>
        <taxon>Methanotrichales</taxon>
        <taxon>Methanotrichaceae</taxon>
        <taxon>Methanothrix</taxon>
    </lineage>
</organism>
<dbReference type="EMBL" id="CP000477">
    <property type="protein sequence ID" value="ABK13893.1"/>
    <property type="molecule type" value="Genomic_DNA"/>
</dbReference>
<dbReference type="PANTHER" id="PTHR34857">
    <property type="entry name" value="SLL0384 PROTEIN"/>
    <property type="match status" value="1"/>
</dbReference>
<keyword evidence="2" id="KW-1003">Cell membrane</keyword>
<evidence type="ECO:0000256" key="2">
    <source>
        <dbReference type="ARBA" id="ARBA00022475"/>
    </source>
</evidence>
<dbReference type="Pfam" id="PF02361">
    <property type="entry name" value="CbiQ"/>
    <property type="match status" value="1"/>
</dbReference>
<dbReference type="InterPro" id="IPR012809">
    <property type="entry name" value="ECF_CbiQ"/>
</dbReference>
<keyword evidence="4 6" id="KW-1133">Transmembrane helix</keyword>
<reference evidence="7 8" key="1">
    <citation type="submission" date="2006-10" db="EMBL/GenBank/DDBJ databases">
        <title>Complete sequence of Methanosaeta thermophila PT.</title>
        <authorList>
            <consortium name="US DOE Joint Genome Institute"/>
            <person name="Copeland A."/>
            <person name="Lucas S."/>
            <person name="Lapidus A."/>
            <person name="Barry K."/>
            <person name="Detter J.C."/>
            <person name="Glavina del Rio T."/>
            <person name="Hammon N."/>
            <person name="Israni S."/>
            <person name="Pitluck S."/>
            <person name="Chain P."/>
            <person name="Malfatti S."/>
            <person name="Shin M."/>
            <person name="Vergez L."/>
            <person name="Schmutz J."/>
            <person name="Larimer F."/>
            <person name="Land M."/>
            <person name="Hauser L."/>
            <person name="Kyrpides N."/>
            <person name="Kim E."/>
            <person name="Smith K.S."/>
            <person name="Ingram-Smith C."/>
            <person name="Richardson P."/>
        </authorList>
    </citation>
    <scope>NUCLEOTIDE SEQUENCE [LARGE SCALE GENOMIC DNA]</scope>
    <source>
        <strain evidence="8">DSM 6194 / JCM 14653 / NBRC 101360 / PT</strain>
    </source>
</reference>
<evidence type="ECO:0000256" key="1">
    <source>
        <dbReference type="ARBA" id="ARBA00004651"/>
    </source>
</evidence>
<keyword evidence="3 6" id="KW-0812">Transmembrane</keyword>
<dbReference type="GO" id="GO:0006824">
    <property type="term" value="P:cobalt ion transport"/>
    <property type="evidence" value="ECO:0007669"/>
    <property type="project" value="InterPro"/>
</dbReference>